<dbReference type="InterPro" id="IPR058512">
    <property type="entry name" value="DUF8199"/>
</dbReference>
<evidence type="ECO:0000313" key="1">
    <source>
        <dbReference type="EMBL" id="MFC4233343.1"/>
    </source>
</evidence>
<keyword evidence="2" id="KW-1185">Reference proteome</keyword>
<dbReference type="InterPro" id="IPR058060">
    <property type="entry name" value="HYC_CC_PP"/>
</dbReference>
<dbReference type="NCBIfam" id="NF047658">
    <property type="entry name" value="HYC_CC_PP"/>
    <property type="match status" value="1"/>
</dbReference>
<comment type="caution">
    <text evidence="1">The sequence shown here is derived from an EMBL/GenBank/DDBJ whole genome shotgun (WGS) entry which is preliminary data.</text>
</comment>
<dbReference type="Proteomes" id="UP001595906">
    <property type="component" value="Unassembled WGS sequence"/>
</dbReference>
<reference evidence="2" key="1">
    <citation type="journal article" date="2019" name="Int. J. Syst. Evol. Microbiol.">
        <title>The Global Catalogue of Microorganisms (GCM) 10K type strain sequencing project: providing services to taxonomists for standard genome sequencing and annotation.</title>
        <authorList>
            <consortium name="The Broad Institute Genomics Platform"/>
            <consortium name="The Broad Institute Genome Sequencing Center for Infectious Disease"/>
            <person name="Wu L."/>
            <person name="Ma J."/>
        </authorList>
    </citation>
    <scope>NUCLEOTIDE SEQUENCE [LARGE SCALE GENOMIC DNA]</scope>
    <source>
        <strain evidence="2">CECT 8010</strain>
    </source>
</reference>
<organism evidence="1 2">
    <name type="scientific">Parasediminibacterium paludis</name>
    <dbReference type="NCBI Taxonomy" id="908966"/>
    <lineage>
        <taxon>Bacteria</taxon>
        <taxon>Pseudomonadati</taxon>
        <taxon>Bacteroidota</taxon>
        <taxon>Chitinophagia</taxon>
        <taxon>Chitinophagales</taxon>
        <taxon>Chitinophagaceae</taxon>
        <taxon>Parasediminibacterium</taxon>
    </lineage>
</organism>
<sequence length="126" mass="14223">MKKLLLIFVLAAYSVAAMGINLNYFYCCKKLTSITFSQPQEEKDCTHKTKKGCCDTKTVTVKLKADQVKTEVAQTTFANHQLYLLPTHNYTVDIAFAPTSVSKVLYQKPPPSCFPSIQVLYCVFRI</sequence>
<gene>
    <name evidence="1" type="ORF">ACFOW1_15685</name>
</gene>
<dbReference type="RefSeq" id="WP_379015579.1">
    <property type="nucleotide sequence ID" value="NZ_JBHSDC010000029.1"/>
</dbReference>
<protein>
    <submittedName>
        <fullName evidence="1">Uncharacterized protein</fullName>
    </submittedName>
</protein>
<dbReference type="Pfam" id="PF26622">
    <property type="entry name" value="DUF8199"/>
    <property type="match status" value="1"/>
</dbReference>
<evidence type="ECO:0000313" key="2">
    <source>
        <dbReference type="Proteomes" id="UP001595906"/>
    </source>
</evidence>
<accession>A0ABV8PZN3</accession>
<proteinExistence type="predicted"/>
<dbReference type="EMBL" id="JBHSDC010000029">
    <property type="protein sequence ID" value="MFC4233343.1"/>
    <property type="molecule type" value="Genomic_DNA"/>
</dbReference>
<name>A0ABV8PZN3_9BACT</name>